<evidence type="ECO:0000259" key="1">
    <source>
        <dbReference type="Pfam" id="PF05699"/>
    </source>
</evidence>
<sequence length="150" mass="16743">MSIHSDDCVILTDDDVITDAPSSTMSLKAGSGRFPSISFLIHESQLALHHKKAALRPFEQQTTIAATAETTKLGFADRILKRRKVQDDTNAYGQLDAIPSTSNAAERLFSMARMVLRCERNRLSPLMLEMLLFLKVNSKYWDVTTVDAVI</sequence>
<proteinExistence type="predicted"/>
<reference evidence="2 3" key="1">
    <citation type="submission" date="2013-11" db="EMBL/GenBank/DDBJ databases">
        <title>The Genome Sequence of Phytophthora parasitica P10297.</title>
        <authorList>
            <consortium name="The Broad Institute Genomics Platform"/>
            <person name="Russ C."/>
            <person name="Tyler B."/>
            <person name="Panabieres F."/>
            <person name="Shan W."/>
            <person name="Tripathy S."/>
            <person name="Grunwald N."/>
            <person name="Machado M."/>
            <person name="Johnson C.S."/>
            <person name="Walker B."/>
            <person name="Young S.K."/>
            <person name="Zeng Q."/>
            <person name="Gargeya S."/>
            <person name="Fitzgerald M."/>
            <person name="Haas B."/>
            <person name="Abouelleil A."/>
            <person name="Allen A.W."/>
            <person name="Alvarado L."/>
            <person name="Arachchi H.M."/>
            <person name="Berlin A.M."/>
            <person name="Chapman S.B."/>
            <person name="Gainer-Dewar J."/>
            <person name="Goldberg J."/>
            <person name="Griggs A."/>
            <person name="Gujja S."/>
            <person name="Hansen M."/>
            <person name="Howarth C."/>
            <person name="Imamovic A."/>
            <person name="Ireland A."/>
            <person name="Larimer J."/>
            <person name="McCowan C."/>
            <person name="Murphy C."/>
            <person name="Pearson M."/>
            <person name="Poon T.W."/>
            <person name="Priest M."/>
            <person name="Roberts A."/>
            <person name="Saif S."/>
            <person name="Shea T."/>
            <person name="Sisk P."/>
            <person name="Sykes S."/>
            <person name="Wortman J."/>
            <person name="Nusbaum C."/>
            <person name="Birren B."/>
        </authorList>
    </citation>
    <scope>NUCLEOTIDE SEQUENCE [LARGE SCALE GENOMIC DNA]</scope>
    <source>
        <strain evidence="2 3">P10297</strain>
    </source>
</reference>
<dbReference type="InterPro" id="IPR008906">
    <property type="entry name" value="HATC_C_dom"/>
</dbReference>
<feature type="domain" description="HAT C-terminal dimerisation" evidence="1">
    <location>
        <begin position="97"/>
        <end position="136"/>
    </location>
</feature>
<dbReference type="GO" id="GO:0046983">
    <property type="term" value="F:protein dimerization activity"/>
    <property type="evidence" value="ECO:0007669"/>
    <property type="project" value="InterPro"/>
</dbReference>
<evidence type="ECO:0000313" key="3">
    <source>
        <dbReference type="Proteomes" id="UP000018948"/>
    </source>
</evidence>
<dbReference type="AlphaFoldDB" id="W2YM72"/>
<dbReference type="Pfam" id="PF05699">
    <property type="entry name" value="Dimer_Tnp_hAT"/>
    <property type="match status" value="1"/>
</dbReference>
<dbReference type="Proteomes" id="UP000018948">
    <property type="component" value="Unassembled WGS sequence"/>
</dbReference>
<name>W2YM72_PHYNI</name>
<dbReference type="InterPro" id="IPR012337">
    <property type="entry name" value="RNaseH-like_sf"/>
</dbReference>
<gene>
    <name evidence="2" type="ORF">F442_15830</name>
</gene>
<organism evidence="2 3">
    <name type="scientific">Phytophthora nicotianae P10297</name>
    <dbReference type="NCBI Taxonomy" id="1317064"/>
    <lineage>
        <taxon>Eukaryota</taxon>
        <taxon>Sar</taxon>
        <taxon>Stramenopiles</taxon>
        <taxon>Oomycota</taxon>
        <taxon>Peronosporomycetes</taxon>
        <taxon>Peronosporales</taxon>
        <taxon>Peronosporaceae</taxon>
        <taxon>Phytophthora</taxon>
    </lineage>
</organism>
<comment type="caution">
    <text evidence="2">The sequence shown here is derived from an EMBL/GenBank/DDBJ whole genome shotgun (WGS) entry which is preliminary data.</text>
</comment>
<evidence type="ECO:0000313" key="2">
    <source>
        <dbReference type="EMBL" id="ETP36130.1"/>
    </source>
</evidence>
<dbReference type="PANTHER" id="PTHR40866:SF1">
    <property type="entry name" value="BED-TYPE DOMAIN-CONTAINING PROTEIN"/>
    <property type="match status" value="1"/>
</dbReference>
<dbReference type="EMBL" id="ANIY01003337">
    <property type="protein sequence ID" value="ETP36130.1"/>
    <property type="molecule type" value="Genomic_DNA"/>
</dbReference>
<dbReference type="SUPFAM" id="SSF53098">
    <property type="entry name" value="Ribonuclease H-like"/>
    <property type="match status" value="1"/>
</dbReference>
<dbReference type="OrthoDB" id="123018at2759"/>
<protein>
    <recommendedName>
        <fullName evidence="1">HAT C-terminal dimerisation domain-containing protein</fullName>
    </recommendedName>
</protein>
<dbReference type="PANTHER" id="PTHR40866">
    <property type="entry name" value="BED-TYPE DOMAIN-CONTAINING PROTEIN"/>
    <property type="match status" value="1"/>
</dbReference>
<accession>W2YM72</accession>